<organism evidence="1 2">
    <name type="scientific">Candidatus Argoarchaeum ethanivorans</name>
    <dbReference type="NCBI Taxonomy" id="2608793"/>
    <lineage>
        <taxon>Archaea</taxon>
        <taxon>Methanobacteriati</taxon>
        <taxon>Methanobacteriota</taxon>
        <taxon>Stenosarchaea group</taxon>
        <taxon>Methanomicrobia</taxon>
        <taxon>Methanosarcinales</taxon>
        <taxon>Methanosarcinales incertae sedis</taxon>
        <taxon>GOM Arc I cluster</taxon>
        <taxon>Candidatus Argoarchaeum</taxon>
    </lineage>
</organism>
<accession>A0A8B3S4H5</accession>
<protein>
    <submittedName>
        <fullName evidence="1">Uncharacterized protein</fullName>
    </submittedName>
</protein>
<reference evidence="2" key="1">
    <citation type="submission" date="2019-01" db="EMBL/GenBank/DDBJ databases">
        <title>Anaerobic oxidation of ethane by archaea from a marine hydrocarbon seep.</title>
        <authorList>
            <person name="Musat F."/>
        </authorList>
    </citation>
    <scope>NUCLEOTIDE SEQUENCE [LARGE SCALE GENOMIC DNA]</scope>
</reference>
<gene>
    <name evidence="1" type="ORF">AEth_00477</name>
</gene>
<dbReference type="EMBL" id="RPGO01000005">
    <property type="protein sequence ID" value="RZB32799.1"/>
    <property type="molecule type" value="Genomic_DNA"/>
</dbReference>
<proteinExistence type="predicted"/>
<comment type="caution">
    <text evidence="1">The sequence shown here is derived from an EMBL/GenBank/DDBJ whole genome shotgun (WGS) entry which is preliminary data.</text>
</comment>
<sequence>MTRHESITIVRHMSVEELTKIIKSIEKDVKILQRLYFIKFRYEGLKC</sequence>
<evidence type="ECO:0000313" key="2">
    <source>
        <dbReference type="Proteomes" id="UP000291831"/>
    </source>
</evidence>
<name>A0A8B3S4H5_9EURY</name>
<dbReference type="Proteomes" id="UP000291831">
    <property type="component" value="Unassembled WGS sequence"/>
</dbReference>
<evidence type="ECO:0000313" key="1">
    <source>
        <dbReference type="EMBL" id="RZB32799.1"/>
    </source>
</evidence>
<dbReference type="AlphaFoldDB" id="A0A8B3S4H5"/>